<reference evidence="2 3" key="1">
    <citation type="journal article" date="2010" name="J. Bacteriol.">
        <title>The complete genome sequence of Croceibacter atlanticus HTCC2559T.</title>
        <authorList>
            <person name="Oh H.M."/>
            <person name="Kang I."/>
            <person name="Ferriera S."/>
            <person name="Giovannoni S.J."/>
            <person name="Cho J.C."/>
        </authorList>
    </citation>
    <scope>NUCLEOTIDE SEQUENCE [LARGE SCALE GENOMIC DNA]</scope>
    <source>
        <strain evidence="3">ATCC BAA-628 / HTCC2559 / KCTC 12090</strain>
    </source>
</reference>
<evidence type="ECO:0000256" key="1">
    <source>
        <dbReference type="SAM" id="Coils"/>
    </source>
</evidence>
<dbReference type="EMBL" id="CP002046">
    <property type="protein sequence ID" value="EAP86346.1"/>
    <property type="molecule type" value="Genomic_DNA"/>
</dbReference>
<dbReference type="HOGENOM" id="CLU_1029094_0_0_10"/>
<keyword evidence="3" id="KW-1185">Reference proteome</keyword>
<evidence type="ECO:0000313" key="2">
    <source>
        <dbReference type="EMBL" id="EAP86346.1"/>
    </source>
</evidence>
<dbReference type="KEGG" id="cat:CA2559_09938"/>
<gene>
    <name evidence="2" type="ordered locus">CA2559_09938</name>
</gene>
<evidence type="ECO:0000313" key="3">
    <source>
        <dbReference type="Proteomes" id="UP000002297"/>
    </source>
</evidence>
<organism evidence="2 3">
    <name type="scientific">Croceibacter atlanticus (strain ATCC BAA-628 / JCM 21780 / CIP 108009 / IAM 15332 / KCTC 12090 / HTCC2559)</name>
    <dbReference type="NCBI Taxonomy" id="216432"/>
    <lineage>
        <taxon>Bacteria</taxon>
        <taxon>Pseudomonadati</taxon>
        <taxon>Bacteroidota</taxon>
        <taxon>Flavobacteriia</taxon>
        <taxon>Flavobacteriales</taxon>
        <taxon>Flavobacteriaceae</taxon>
        <taxon>Croceibacter</taxon>
    </lineage>
</organism>
<protein>
    <submittedName>
        <fullName evidence="2">Possible lipoprotein</fullName>
    </submittedName>
</protein>
<name>A3U960_CROAH</name>
<accession>A3U960</accession>
<keyword evidence="1" id="KW-0175">Coiled coil</keyword>
<dbReference type="AlphaFoldDB" id="A3U960"/>
<sequence length="241" mass="27627">MKNSIKEINESLEDDKKEDFQESMQLLMFNGLELSDLMEDGGAEKTAEDFKTRINGMTADDIIEEGDKIKKQIEQKKKEQAKSEVLELYTARENAEKDRQMLSKFEVVRSRFYMRSEGTYYVTKKPIIELTVKNGTNQAISRAYFTGTLASPERTVPWIKDDFNYEISGGLEPGEEVTWYLAPNMFSDWGEVDAPKDAILTAEVTQLDGANGEELYSTNNFGETEQERLEELLKSYPEFAK</sequence>
<keyword evidence="2" id="KW-0449">Lipoprotein</keyword>
<feature type="coiled-coil region" evidence="1">
    <location>
        <begin position="59"/>
        <end position="98"/>
    </location>
</feature>
<proteinExistence type="predicted"/>
<dbReference type="eggNOG" id="ENOG502ZBVQ">
    <property type="taxonomic scope" value="Bacteria"/>
</dbReference>
<dbReference type="Pfam" id="PF20404">
    <property type="entry name" value="DUF6694"/>
    <property type="match status" value="1"/>
</dbReference>
<dbReference type="Proteomes" id="UP000002297">
    <property type="component" value="Chromosome"/>
</dbReference>
<dbReference type="InterPro" id="IPR046516">
    <property type="entry name" value="DUF6694"/>
</dbReference>
<dbReference type="STRING" id="216432.CA2559_09938"/>